<keyword evidence="6 7" id="KW-0269">Exonuclease</keyword>
<dbReference type="InterPro" id="IPR050535">
    <property type="entry name" value="DNA_Repair-Maintenance_Comp"/>
</dbReference>
<dbReference type="Pfam" id="PF12320">
    <property type="entry name" value="SbcD_C"/>
    <property type="match status" value="1"/>
</dbReference>
<evidence type="ECO:0000256" key="2">
    <source>
        <dbReference type="ARBA" id="ARBA00011322"/>
    </source>
</evidence>
<sequence length="392" mass="42292">MRMLHTSDWHLGRSFHRVGMLEHQAVFLDHLVEVVRSQRVDVVVVAGDVYDRALPSVDTVRLLNDAVERIVDAGAQLVLTSGNHDSADRLGFGGRVLERGGVHLRTRVEDLARPVLVADDHGEVAIYGVPYLEPALVADRLGSARTHQGVLAAAAERVRDDLGERAPGTRSVLAAHAFVVGGEISESERDISVGGVSSVPAAVFAGVDYVALGHLHGPQRISDTIRYSGSPLAYSFGEAGHHKRSWLVDVGEHGRCSVESVPAPVPRPLAVLSGELDELLNDPRLGGAERSWCHVSLTDPVRPRAAMERLRTRFPHTLVVAFEPRGERPESLTYAQRLRGRSPIEVCCGFVEHARGGDAVADGDRALLADALEGGRRAQDEADLEGRRTGAA</sequence>
<dbReference type="PANTHER" id="PTHR30337">
    <property type="entry name" value="COMPONENT OF ATP-DEPENDENT DSDNA EXONUCLEASE"/>
    <property type="match status" value="1"/>
</dbReference>
<dbReference type="NCBIfam" id="TIGR00619">
    <property type="entry name" value="sbcd"/>
    <property type="match status" value="1"/>
</dbReference>
<evidence type="ECO:0000256" key="7">
    <source>
        <dbReference type="RuleBase" id="RU363069"/>
    </source>
</evidence>
<comment type="caution">
    <text evidence="10">The sequence shown here is derived from an EMBL/GenBank/DDBJ whole genome shotgun (WGS) entry which is preliminary data.</text>
</comment>
<keyword evidence="5 7" id="KW-0378">Hydrolase</keyword>
<comment type="similarity">
    <text evidence="1 7">Belongs to the SbcD family.</text>
</comment>
<dbReference type="SUPFAM" id="SSF56300">
    <property type="entry name" value="Metallo-dependent phosphatases"/>
    <property type="match status" value="1"/>
</dbReference>
<dbReference type="EMBL" id="JBHSRD010000002">
    <property type="protein sequence ID" value="MFC6005936.1"/>
    <property type="molecule type" value="Genomic_DNA"/>
</dbReference>
<keyword evidence="11" id="KW-1185">Reference proteome</keyword>
<evidence type="ECO:0000313" key="11">
    <source>
        <dbReference type="Proteomes" id="UP001596189"/>
    </source>
</evidence>
<name>A0ABW1J9H7_9ACTN</name>
<evidence type="ECO:0000259" key="8">
    <source>
        <dbReference type="Pfam" id="PF00149"/>
    </source>
</evidence>
<dbReference type="CDD" id="cd00840">
    <property type="entry name" value="MPP_Mre11_N"/>
    <property type="match status" value="1"/>
</dbReference>
<keyword evidence="4 7" id="KW-0540">Nuclease</keyword>
<evidence type="ECO:0000313" key="10">
    <source>
        <dbReference type="EMBL" id="MFC6005936.1"/>
    </source>
</evidence>
<gene>
    <name evidence="7" type="primary">sbcD</name>
    <name evidence="10" type="ORF">ACFQDO_02235</name>
</gene>
<feature type="domain" description="Calcineurin-like phosphoesterase" evidence="8">
    <location>
        <begin position="1"/>
        <end position="218"/>
    </location>
</feature>
<proteinExistence type="inferred from homology"/>
<feature type="domain" description="Nuclease SbcCD subunit D C-terminal" evidence="9">
    <location>
        <begin position="266"/>
        <end position="348"/>
    </location>
</feature>
<dbReference type="InterPro" id="IPR041796">
    <property type="entry name" value="Mre11_N"/>
</dbReference>
<evidence type="ECO:0000256" key="6">
    <source>
        <dbReference type="ARBA" id="ARBA00022839"/>
    </source>
</evidence>
<comment type="function">
    <text evidence="7">SbcCD cleaves DNA hairpin structures. These structures can inhibit DNA replication and are intermediates in certain DNA recombination reactions. The complex acts as a 3'-&gt;5' double strand exonuclease that can open hairpins. It also has a 5' single-strand endonuclease activity.</text>
</comment>
<dbReference type="InterPro" id="IPR026843">
    <property type="entry name" value="SbcD_C"/>
</dbReference>
<keyword evidence="7" id="KW-0235">DNA replication</keyword>
<dbReference type="InterPro" id="IPR004843">
    <property type="entry name" value="Calcineurin-like_PHP"/>
</dbReference>
<evidence type="ECO:0000259" key="9">
    <source>
        <dbReference type="Pfam" id="PF12320"/>
    </source>
</evidence>
<reference evidence="11" key="1">
    <citation type="journal article" date="2019" name="Int. J. Syst. Evol. Microbiol.">
        <title>The Global Catalogue of Microorganisms (GCM) 10K type strain sequencing project: providing services to taxonomists for standard genome sequencing and annotation.</title>
        <authorList>
            <consortium name="The Broad Institute Genomics Platform"/>
            <consortium name="The Broad Institute Genome Sequencing Center for Infectious Disease"/>
            <person name="Wu L."/>
            <person name="Ma J."/>
        </authorList>
    </citation>
    <scope>NUCLEOTIDE SEQUENCE [LARGE SCALE GENOMIC DNA]</scope>
    <source>
        <strain evidence="11">KACC 14249</strain>
    </source>
</reference>
<keyword evidence="7" id="KW-0233">DNA recombination</keyword>
<comment type="subunit">
    <text evidence="2 7">Heterodimer of SbcC and SbcD.</text>
</comment>
<evidence type="ECO:0000256" key="5">
    <source>
        <dbReference type="ARBA" id="ARBA00022801"/>
    </source>
</evidence>
<dbReference type="Pfam" id="PF00149">
    <property type="entry name" value="Metallophos"/>
    <property type="match status" value="1"/>
</dbReference>
<protein>
    <recommendedName>
        <fullName evidence="3 7">Nuclease SbcCD subunit D</fullName>
    </recommendedName>
</protein>
<dbReference type="RefSeq" id="WP_345716805.1">
    <property type="nucleotide sequence ID" value="NZ_BAABFP010000005.1"/>
</dbReference>
<dbReference type="Proteomes" id="UP001596189">
    <property type="component" value="Unassembled WGS sequence"/>
</dbReference>
<organism evidence="10 11">
    <name type="scientific">Angustibacter luteus</name>
    <dbReference type="NCBI Taxonomy" id="658456"/>
    <lineage>
        <taxon>Bacteria</taxon>
        <taxon>Bacillati</taxon>
        <taxon>Actinomycetota</taxon>
        <taxon>Actinomycetes</taxon>
        <taxon>Kineosporiales</taxon>
        <taxon>Kineosporiaceae</taxon>
    </lineage>
</organism>
<accession>A0ABW1J9H7</accession>
<keyword evidence="7" id="KW-0255">Endonuclease</keyword>
<dbReference type="PANTHER" id="PTHR30337:SF0">
    <property type="entry name" value="NUCLEASE SBCCD SUBUNIT D"/>
    <property type="match status" value="1"/>
</dbReference>
<dbReference type="InterPro" id="IPR029052">
    <property type="entry name" value="Metallo-depent_PP-like"/>
</dbReference>
<dbReference type="Gene3D" id="3.60.21.10">
    <property type="match status" value="1"/>
</dbReference>
<evidence type="ECO:0000256" key="4">
    <source>
        <dbReference type="ARBA" id="ARBA00022722"/>
    </source>
</evidence>
<dbReference type="InterPro" id="IPR004593">
    <property type="entry name" value="SbcD"/>
</dbReference>
<dbReference type="GO" id="GO:0004527">
    <property type="term" value="F:exonuclease activity"/>
    <property type="evidence" value="ECO:0007669"/>
    <property type="project" value="UniProtKB-KW"/>
</dbReference>
<evidence type="ECO:0000256" key="1">
    <source>
        <dbReference type="ARBA" id="ARBA00010555"/>
    </source>
</evidence>
<evidence type="ECO:0000256" key="3">
    <source>
        <dbReference type="ARBA" id="ARBA00013365"/>
    </source>
</evidence>